<keyword evidence="2" id="KW-1185">Reference proteome</keyword>
<evidence type="ECO:0000313" key="1">
    <source>
        <dbReference type="EMBL" id="QAZ68253.1"/>
    </source>
</evidence>
<dbReference type="AlphaFoldDB" id="A0A4P6HM17"/>
<accession>A0A4P6HM17</accession>
<sequence length="228" mass="26082">MQFDRLQGVIKNIRARVWTLELPNGQTKDIRLAKNVYLHPLSGLDEHNLIADLKGVEDIPKGARVIVSGQVYTNDPIVLAKEVTVLGLDEEALLIERPDWWSSQARSLADFWIRAYFHDGDIADPSNYRTVINKIGSPRPELVNLQETATLSRLIYGLSSTYIITGNQRVLRAASEFVRFQRERMRIESADGKHVYWLHARRGGCELTINLRRVSRDLIQTPSPVWPR</sequence>
<dbReference type="EMBL" id="CP026538">
    <property type="protein sequence ID" value="QAZ68253.1"/>
    <property type="molecule type" value="Genomic_DNA"/>
</dbReference>
<gene>
    <name evidence="1" type="ORF">C3Y92_13890</name>
</gene>
<dbReference type="KEGG" id="dcb:C3Y92_13890"/>
<dbReference type="Proteomes" id="UP000293296">
    <property type="component" value="Chromosome"/>
</dbReference>
<proteinExistence type="predicted"/>
<protein>
    <submittedName>
        <fullName evidence="1">Uncharacterized protein</fullName>
    </submittedName>
</protein>
<name>A0A4P6HM17_9BACT</name>
<reference evidence="1 2" key="1">
    <citation type="submission" date="2018-02" db="EMBL/GenBank/DDBJ databases">
        <title>Genome sequence of Desulfovibrio carbinolicus DSM 3852.</title>
        <authorList>
            <person name="Wilbanks E."/>
            <person name="Skennerton C.T."/>
            <person name="Orphan V.J."/>
        </authorList>
    </citation>
    <scope>NUCLEOTIDE SEQUENCE [LARGE SCALE GENOMIC DNA]</scope>
    <source>
        <strain evidence="1 2">DSM 3852</strain>
    </source>
</reference>
<evidence type="ECO:0000313" key="2">
    <source>
        <dbReference type="Proteomes" id="UP000293296"/>
    </source>
</evidence>
<organism evidence="1 2">
    <name type="scientific">Solidesulfovibrio carbinolicus</name>
    <dbReference type="NCBI Taxonomy" id="296842"/>
    <lineage>
        <taxon>Bacteria</taxon>
        <taxon>Pseudomonadati</taxon>
        <taxon>Thermodesulfobacteriota</taxon>
        <taxon>Desulfovibrionia</taxon>
        <taxon>Desulfovibrionales</taxon>
        <taxon>Desulfovibrionaceae</taxon>
        <taxon>Solidesulfovibrio</taxon>
    </lineage>
</organism>